<keyword evidence="2" id="KW-1185">Reference proteome</keyword>
<reference evidence="2" key="1">
    <citation type="submission" date="2016-06" db="EMBL/GenBank/DDBJ databases">
        <authorList>
            <person name="Xu Y."/>
            <person name="Nagy A."/>
            <person name="Yan X."/>
            <person name="Kim S.W."/>
            <person name="Haley B."/>
            <person name="Liu N.T."/>
            <person name="Nou X."/>
        </authorList>
    </citation>
    <scope>NUCLEOTIDE SEQUENCE [LARGE SCALE GENOMIC DNA]</scope>
    <source>
        <strain evidence="2">ATCC 49129</strain>
        <plasmid evidence="2">pri-1</plasmid>
    </source>
</reference>
<evidence type="ECO:0000313" key="1">
    <source>
        <dbReference type="EMBL" id="ANJ76250.1"/>
    </source>
</evidence>
<gene>
    <name evidence="1" type="ORF">A9Y76_26950</name>
</gene>
<accession>A0A192A6Z0</accession>
<evidence type="ECO:0000313" key="2">
    <source>
        <dbReference type="Proteomes" id="UP000078572"/>
    </source>
</evidence>
<sequence length="128" mass="13627">MFRRTAKAANPEDCAMSKSNQADVSHALRIVGAEDFSDDGQSGVVTVSGDFASAIMGQLASDPEARRRMGLDDQPVRISRMGGLEICCNGFYIEGRGVRAVVHRAARSVMNCARLSTGTLKPGDACPH</sequence>
<name>A0A192A6Z0_9RALS</name>
<dbReference type="Proteomes" id="UP000078572">
    <property type="component" value="Plasmid pRI-1"/>
</dbReference>
<dbReference type="EMBL" id="CP016024">
    <property type="protein sequence ID" value="ANJ76250.1"/>
    <property type="molecule type" value="Genomic_DNA"/>
</dbReference>
<organism evidence="1 2">
    <name type="scientific">Ralstonia insidiosa</name>
    <dbReference type="NCBI Taxonomy" id="190721"/>
    <lineage>
        <taxon>Bacteria</taxon>
        <taxon>Pseudomonadati</taxon>
        <taxon>Pseudomonadota</taxon>
        <taxon>Betaproteobacteria</taxon>
        <taxon>Burkholderiales</taxon>
        <taxon>Burkholderiaceae</taxon>
        <taxon>Ralstonia</taxon>
    </lineage>
</organism>
<keyword evidence="1" id="KW-0614">Plasmid</keyword>
<dbReference type="OrthoDB" id="9872346at2"/>
<dbReference type="AlphaFoldDB" id="A0A192A6Z0"/>
<proteinExistence type="predicted"/>
<protein>
    <submittedName>
        <fullName evidence="1">Uncharacterized protein</fullName>
    </submittedName>
</protein>
<geneLocation type="plasmid" evidence="2">
    <name>pri-1</name>
</geneLocation>